<reference evidence="2" key="1">
    <citation type="journal article" date="2019" name="Int. J. Syst. Evol. Microbiol.">
        <title>The Global Catalogue of Microorganisms (GCM) 10K type strain sequencing project: providing services to taxonomists for standard genome sequencing and annotation.</title>
        <authorList>
            <consortium name="The Broad Institute Genomics Platform"/>
            <consortium name="The Broad Institute Genome Sequencing Center for Infectious Disease"/>
            <person name="Wu L."/>
            <person name="Ma J."/>
        </authorList>
    </citation>
    <scope>NUCLEOTIDE SEQUENCE [LARGE SCALE GENOMIC DNA]</scope>
    <source>
        <strain evidence="2">CCM 7640</strain>
    </source>
</reference>
<name>A0ABQ1RE56_9MICO</name>
<dbReference type="PANTHER" id="PTHR30173:SF43">
    <property type="entry name" value="ECF RNA POLYMERASE SIGMA FACTOR SIGI-RELATED"/>
    <property type="match status" value="1"/>
</dbReference>
<dbReference type="EMBL" id="BMCM01000001">
    <property type="protein sequence ID" value="GGD67255.1"/>
    <property type="molecule type" value="Genomic_DNA"/>
</dbReference>
<evidence type="ECO:0000313" key="1">
    <source>
        <dbReference type="EMBL" id="GGD67255.1"/>
    </source>
</evidence>
<proteinExistence type="predicted"/>
<gene>
    <name evidence="1" type="ORF">GCM10007269_07940</name>
</gene>
<accession>A0ABQ1RE56</accession>
<dbReference type="Proteomes" id="UP000629365">
    <property type="component" value="Unassembled WGS sequence"/>
</dbReference>
<comment type="caution">
    <text evidence="1">The sequence shown here is derived from an EMBL/GenBank/DDBJ whole genome shotgun (WGS) entry which is preliminary data.</text>
</comment>
<protein>
    <submittedName>
        <fullName evidence="1">Uncharacterized protein</fullName>
    </submittedName>
</protein>
<dbReference type="InterPro" id="IPR052704">
    <property type="entry name" value="ECF_Sigma-70_Domain"/>
</dbReference>
<dbReference type="PANTHER" id="PTHR30173">
    <property type="entry name" value="SIGMA 19 FACTOR"/>
    <property type="match status" value="1"/>
</dbReference>
<sequence length="132" mass="13975">MTRRQYPAWARRRRRGAPDSATIDALATAMMSGNGDDVHTVLHRDVVLTIDSGGLVPAASTSSEGRVPAASGLASLMTPETVIIKASINGAPGLILTRGDSVVGAITGEMRSGLLSSLWVVCNPEKLRHWNR</sequence>
<evidence type="ECO:0000313" key="2">
    <source>
        <dbReference type="Proteomes" id="UP000629365"/>
    </source>
</evidence>
<dbReference type="RefSeq" id="WP_188435260.1">
    <property type="nucleotide sequence ID" value="NZ_BMCM01000001.1"/>
</dbReference>
<keyword evidence="2" id="KW-1185">Reference proteome</keyword>
<organism evidence="1 2">
    <name type="scientific">Microbacterium murale</name>
    <dbReference type="NCBI Taxonomy" id="1081040"/>
    <lineage>
        <taxon>Bacteria</taxon>
        <taxon>Bacillati</taxon>
        <taxon>Actinomycetota</taxon>
        <taxon>Actinomycetes</taxon>
        <taxon>Micrococcales</taxon>
        <taxon>Microbacteriaceae</taxon>
        <taxon>Microbacterium</taxon>
    </lineage>
</organism>